<reference evidence="2" key="1">
    <citation type="submission" date="2023-03" db="EMBL/GenBank/DDBJ databases">
        <title>Massive genome expansion in bonnet fungi (Mycena s.s.) driven by repeated elements and novel gene families across ecological guilds.</title>
        <authorList>
            <consortium name="Lawrence Berkeley National Laboratory"/>
            <person name="Harder C.B."/>
            <person name="Miyauchi S."/>
            <person name="Viragh M."/>
            <person name="Kuo A."/>
            <person name="Thoen E."/>
            <person name="Andreopoulos B."/>
            <person name="Lu D."/>
            <person name="Skrede I."/>
            <person name="Drula E."/>
            <person name="Henrissat B."/>
            <person name="Morin E."/>
            <person name="Kohler A."/>
            <person name="Barry K."/>
            <person name="LaButti K."/>
            <person name="Morin E."/>
            <person name="Salamov A."/>
            <person name="Lipzen A."/>
            <person name="Mereny Z."/>
            <person name="Hegedus B."/>
            <person name="Baldrian P."/>
            <person name="Stursova M."/>
            <person name="Weitz H."/>
            <person name="Taylor A."/>
            <person name="Grigoriev I.V."/>
            <person name="Nagy L.G."/>
            <person name="Martin F."/>
            <person name="Kauserud H."/>
        </authorList>
    </citation>
    <scope>NUCLEOTIDE SEQUENCE</scope>
    <source>
        <strain evidence="2">CBHHK002</strain>
    </source>
</reference>
<feature type="region of interest" description="Disordered" evidence="1">
    <location>
        <begin position="159"/>
        <end position="178"/>
    </location>
</feature>
<accession>A0AAD6ZWX0</accession>
<dbReference type="Proteomes" id="UP001218218">
    <property type="component" value="Unassembled WGS sequence"/>
</dbReference>
<protein>
    <submittedName>
        <fullName evidence="2">Uncharacterized protein</fullName>
    </submittedName>
</protein>
<dbReference type="AlphaFoldDB" id="A0AAD6ZWX0"/>
<proteinExistence type="predicted"/>
<organism evidence="2 3">
    <name type="scientific">Mycena albidolilacea</name>
    <dbReference type="NCBI Taxonomy" id="1033008"/>
    <lineage>
        <taxon>Eukaryota</taxon>
        <taxon>Fungi</taxon>
        <taxon>Dikarya</taxon>
        <taxon>Basidiomycota</taxon>
        <taxon>Agaricomycotina</taxon>
        <taxon>Agaricomycetes</taxon>
        <taxon>Agaricomycetidae</taxon>
        <taxon>Agaricales</taxon>
        <taxon>Marasmiineae</taxon>
        <taxon>Mycenaceae</taxon>
        <taxon>Mycena</taxon>
    </lineage>
</organism>
<evidence type="ECO:0000313" key="2">
    <source>
        <dbReference type="EMBL" id="KAJ7342522.1"/>
    </source>
</evidence>
<comment type="caution">
    <text evidence="2">The sequence shown here is derived from an EMBL/GenBank/DDBJ whole genome shotgun (WGS) entry which is preliminary data.</text>
</comment>
<gene>
    <name evidence="2" type="ORF">DFH08DRAFT_874465</name>
</gene>
<keyword evidence="3" id="KW-1185">Reference proteome</keyword>
<dbReference type="EMBL" id="JARIHO010000025">
    <property type="protein sequence ID" value="KAJ7342522.1"/>
    <property type="molecule type" value="Genomic_DNA"/>
</dbReference>
<evidence type="ECO:0000256" key="1">
    <source>
        <dbReference type="SAM" id="MobiDB-lite"/>
    </source>
</evidence>
<name>A0AAD6ZWX0_9AGAR</name>
<sequence length="178" mass="19731">MSRSWLSAVSALWEQTRTGGEGGSISCPVLSSPVLGSLQPNAIFFAFPLSWPSLLRVLTGIWGRMARSCVSITYWRHHHISFDTSVSSLSVTQTVTRQTWRRSGKSPIFHLFTWKAFLLKFPRGNNSLTDIRVVSDGFSASPLWYISNWTSSYTSSPRSWRSGGVSLPESAMSNSPPA</sequence>
<evidence type="ECO:0000313" key="3">
    <source>
        <dbReference type="Proteomes" id="UP001218218"/>
    </source>
</evidence>